<accession>A0A6L2QAG7</accession>
<comment type="caution">
    <text evidence="2">The sequence shown here is derived from an EMBL/GenBank/DDBJ whole genome shotgun (WGS) entry which is preliminary data.</text>
</comment>
<evidence type="ECO:0000256" key="1">
    <source>
        <dbReference type="SAM" id="Phobius"/>
    </source>
</evidence>
<keyword evidence="1" id="KW-1133">Transmembrane helix</keyword>
<feature type="transmembrane region" description="Helical" evidence="1">
    <location>
        <begin position="6"/>
        <end position="25"/>
    </location>
</feature>
<proteinExistence type="predicted"/>
<keyword evidence="3" id="KW-1185">Reference proteome</keyword>
<evidence type="ECO:0000313" key="3">
    <source>
        <dbReference type="Proteomes" id="UP000502823"/>
    </source>
</evidence>
<organism evidence="2 3">
    <name type="scientific">Coptotermes formosanus</name>
    <name type="common">Formosan subterranean termite</name>
    <dbReference type="NCBI Taxonomy" id="36987"/>
    <lineage>
        <taxon>Eukaryota</taxon>
        <taxon>Metazoa</taxon>
        <taxon>Ecdysozoa</taxon>
        <taxon>Arthropoda</taxon>
        <taxon>Hexapoda</taxon>
        <taxon>Insecta</taxon>
        <taxon>Pterygota</taxon>
        <taxon>Neoptera</taxon>
        <taxon>Polyneoptera</taxon>
        <taxon>Dictyoptera</taxon>
        <taxon>Blattodea</taxon>
        <taxon>Blattoidea</taxon>
        <taxon>Termitoidae</taxon>
        <taxon>Rhinotermitidae</taxon>
        <taxon>Coptotermes</taxon>
    </lineage>
</organism>
<keyword evidence="1" id="KW-0812">Transmembrane</keyword>
<reference evidence="3" key="1">
    <citation type="submission" date="2020-01" db="EMBL/GenBank/DDBJ databases">
        <title>Draft genome sequence of the Termite Coptotermes fromosanus.</title>
        <authorList>
            <person name="Itakura S."/>
            <person name="Yosikawa Y."/>
            <person name="Umezawa K."/>
        </authorList>
    </citation>
    <scope>NUCLEOTIDE SEQUENCE [LARGE SCALE GENOMIC DNA]</scope>
</reference>
<dbReference type="Proteomes" id="UP000502823">
    <property type="component" value="Unassembled WGS sequence"/>
</dbReference>
<keyword evidence="1" id="KW-0472">Membrane</keyword>
<dbReference type="AlphaFoldDB" id="A0A6L2QAG7"/>
<sequence>MVGTEAVYICVHGILPGAICSSVIFTLEPRVCFCLLFWPFCVLPLATLRTIREETAKIMEGKAISPRLKPYSG</sequence>
<protein>
    <submittedName>
        <fullName evidence="2">Uncharacterized protein</fullName>
    </submittedName>
</protein>
<gene>
    <name evidence="2" type="ORF">Cfor_12606</name>
</gene>
<evidence type="ECO:0000313" key="2">
    <source>
        <dbReference type="EMBL" id="GFG41010.1"/>
    </source>
</evidence>
<dbReference type="InParanoid" id="A0A6L2QAG7"/>
<dbReference type="EMBL" id="BLKM01003048">
    <property type="protein sequence ID" value="GFG41010.1"/>
    <property type="molecule type" value="Genomic_DNA"/>
</dbReference>
<name>A0A6L2QAG7_COPFO</name>